<gene>
    <name evidence="1" type="ORF">BHU72_08875</name>
</gene>
<reference evidence="1 2" key="1">
    <citation type="submission" date="2016-09" db="EMBL/GenBank/DDBJ databases">
        <title>Desulfuribacillus arsenicus sp. nov., an obligately anaerobic, dissimilatory arsenic- and antimonate-reducing bacterium isolated from anoxic sediments.</title>
        <authorList>
            <person name="Abin C.A."/>
            <person name="Hollibaugh J.T."/>
        </authorList>
    </citation>
    <scope>NUCLEOTIDE SEQUENCE [LARGE SCALE GENOMIC DNA]</scope>
    <source>
        <strain evidence="1 2">MLFW-2</strain>
    </source>
</reference>
<organism evidence="1 2">
    <name type="scientific">Desulfuribacillus stibiiarsenatis</name>
    <dbReference type="NCBI Taxonomy" id="1390249"/>
    <lineage>
        <taxon>Bacteria</taxon>
        <taxon>Bacillati</taxon>
        <taxon>Bacillota</taxon>
        <taxon>Desulfuribacillia</taxon>
        <taxon>Desulfuribacillales</taxon>
        <taxon>Desulfuribacillaceae</taxon>
        <taxon>Desulfuribacillus</taxon>
    </lineage>
</organism>
<protein>
    <submittedName>
        <fullName evidence="1">Uncharacterized protein</fullName>
    </submittedName>
</protein>
<proteinExistence type="predicted"/>
<comment type="caution">
    <text evidence="1">The sequence shown here is derived from an EMBL/GenBank/DDBJ whole genome shotgun (WGS) entry which is preliminary data.</text>
</comment>
<dbReference type="AlphaFoldDB" id="A0A1E5L385"/>
<name>A0A1E5L385_9FIRM</name>
<sequence>MGVNDDLGFEIGVESFKIIGGVLDLNQIYSSLWTGPSGCSPTSAANIMKYWSSRGYSQLTKD</sequence>
<dbReference type="STRING" id="1390249.BHU72_08875"/>
<keyword evidence="2" id="KW-1185">Reference proteome</keyword>
<evidence type="ECO:0000313" key="1">
    <source>
        <dbReference type="EMBL" id="OEH84600.1"/>
    </source>
</evidence>
<dbReference type="EMBL" id="MJAT01000037">
    <property type="protein sequence ID" value="OEH84600.1"/>
    <property type="molecule type" value="Genomic_DNA"/>
</dbReference>
<evidence type="ECO:0000313" key="2">
    <source>
        <dbReference type="Proteomes" id="UP000095255"/>
    </source>
</evidence>
<dbReference type="Proteomes" id="UP000095255">
    <property type="component" value="Unassembled WGS sequence"/>
</dbReference>
<accession>A0A1E5L385</accession>